<evidence type="ECO:0000313" key="1">
    <source>
        <dbReference type="EMBL" id="GBL12574.1"/>
    </source>
</evidence>
<evidence type="ECO:0008006" key="3">
    <source>
        <dbReference type="Google" id="ProtNLM"/>
    </source>
</evidence>
<protein>
    <recommendedName>
        <fullName evidence="3">4'-phosphopantetheinyl transferase domain-containing protein</fullName>
    </recommendedName>
</protein>
<accession>A0A2Z6UV37</accession>
<dbReference type="Proteomes" id="UP000248272">
    <property type="component" value="Unassembled WGS sequence"/>
</dbReference>
<dbReference type="RefSeq" id="WP_253257027.1">
    <property type="nucleotide sequence ID" value="NZ_BDSG01000184.1"/>
</dbReference>
<sequence>MQMWWNLLGKNSFNLAQVISQENHEDLNIAATRIWSAKESIKKAGLSLDIPLTLSSFSQQSTPLSPILWLSSGKDLIITLPVSFRETTTAFILAIFVQTVPEKSDLLQTELSKVF</sequence>
<evidence type="ECO:0000313" key="2">
    <source>
        <dbReference type="Proteomes" id="UP000248272"/>
    </source>
</evidence>
<gene>
    <name evidence="1" type="ORF">MSj_04094</name>
</gene>
<comment type="caution">
    <text evidence="1">The sequence shown here is derived from an EMBL/GenBank/DDBJ whole genome shotgun (WGS) entry which is preliminary data.</text>
</comment>
<organism evidence="1 2">
    <name type="scientific">Microcystis aeruginosa Sj</name>
    <dbReference type="NCBI Taxonomy" id="1979544"/>
    <lineage>
        <taxon>Bacteria</taxon>
        <taxon>Bacillati</taxon>
        <taxon>Cyanobacteriota</taxon>
        <taxon>Cyanophyceae</taxon>
        <taxon>Oscillatoriophycideae</taxon>
        <taxon>Chroococcales</taxon>
        <taxon>Microcystaceae</taxon>
        <taxon>Microcystis</taxon>
    </lineage>
</organism>
<dbReference type="AlphaFoldDB" id="A0A2Z6UV37"/>
<proteinExistence type="predicted"/>
<name>A0A2Z6UV37_MICAE</name>
<reference evidence="1 2" key="1">
    <citation type="journal article" date="2018" name="Front. Microbiol.">
        <title>Adaptation of the Freshwater Bloom-Forming Cyanobacterium Microcystis aeruginosa to Brackish Water Is Driven by Recent Horizontal Transfer of Sucrose Genes.</title>
        <authorList>
            <person name="Tanabe Y."/>
            <person name="Hodoki Y."/>
            <person name="Sano T."/>
            <person name="Tada K."/>
            <person name="Watanabe M.M."/>
        </authorList>
    </citation>
    <scope>NUCLEOTIDE SEQUENCE [LARGE SCALE GENOMIC DNA]</scope>
    <source>
        <strain evidence="1 2">Sj</strain>
    </source>
</reference>
<dbReference type="EMBL" id="BDSG01000184">
    <property type="protein sequence ID" value="GBL12574.1"/>
    <property type="molecule type" value="Genomic_DNA"/>
</dbReference>